<dbReference type="InterPro" id="IPR052192">
    <property type="entry name" value="Insect_Ionotropic_Sensory_Rcpt"/>
</dbReference>
<proteinExistence type="inferred from homology"/>
<dbReference type="Pfam" id="PF00060">
    <property type="entry name" value="Lig_chan"/>
    <property type="match status" value="1"/>
</dbReference>
<evidence type="ECO:0000256" key="4">
    <source>
        <dbReference type="ARBA" id="ARBA00022692"/>
    </source>
</evidence>
<keyword evidence="5 9" id="KW-1133">Transmembrane helix</keyword>
<evidence type="ECO:0000256" key="2">
    <source>
        <dbReference type="ARBA" id="ARBA00008685"/>
    </source>
</evidence>
<keyword evidence="10" id="KW-0732">Signal</keyword>
<keyword evidence="4 9" id="KW-0812">Transmembrane</keyword>
<feature type="transmembrane region" description="Helical" evidence="9">
    <location>
        <begin position="602"/>
        <end position="622"/>
    </location>
</feature>
<evidence type="ECO:0000256" key="9">
    <source>
        <dbReference type="SAM" id="Phobius"/>
    </source>
</evidence>
<evidence type="ECO:0000259" key="11">
    <source>
        <dbReference type="Pfam" id="PF00060"/>
    </source>
</evidence>
<evidence type="ECO:0000256" key="1">
    <source>
        <dbReference type="ARBA" id="ARBA00004651"/>
    </source>
</evidence>
<dbReference type="AlphaFoldDB" id="A0A8S9WW73"/>
<dbReference type="InterPro" id="IPR001320">
    <property type="entry name" value="Iontro_rcpt_C"/>
</dbReference>
<dbReference type="GO" id="GO:0015276">
    <property type="term" value="F:ligand-gated monoatomic ion channel activity"/>
    <property type="evidence" value="ECO:0007669"/>
    <property type="project" value="InterPro"/>
</dbReference>
<dbReference type="Proteomes" id="UP000466442">
    <property type="component" value="Unassembled WGS sequence"/>
</dbReference>
<sequence length="884" mass="100187">MKLTGAWVSIAALIRLFSFSCSIPDDLFLCTYSIIAKYFTSECLCFFLESEDSTDTMQLLIERIGSERSVYSVTPRYNETIKAKTTSLPVKPYPCSYVINLSSIGSNITWYMLRGKYQHGDYIFKNESKYLIVSEVMHSKQDVFRVLMEVFSYGFVNVNFVNPEGTSINIYTLFPFGRDLKSCPETAPSLVNLATWHGNDLTECEEMYPNKVPRGPFVGCQFNISCAFFSPYLISGAGRFTGPLLGYDASPISLVSERFNVTPSWFVDVHHLWFTAYPNGSISGAIPDLLAGRGAQMACGGLSHTWGIGDSDLTMFYSWASTTWFVAAPDKAPKWKMPFLALSTWTWLSILLASIIVPSIYWIFTKTTSNSPSFTQTFLAFSAIILGNSTGPPPIPIPLRITFFCWLIYAFHVDQAYIASLTGLITTAEYEPMIETPEQLIESGMPTKAYTLHNLAELSHNSPRKDIKKLLANNIPISRPLTYYLVEISKFKNYSIMDNHLFGYDASPLSLMAERLNLTLDWTIDLSNLWYKVYPNGSVFGSIHDLTYGRGAQMSCGGLSQRWGNLGDAHATMFYSWATALWFAAAPDRSPKWKMPFLAFRGWVWFYVIAAGIVFPVIYFALARITKTSSTVSQTFLTLTALSFGNGAGPPPVPMPLRFVFFSWLFYVFHIDQAYQASLTGLITTAEYEPMMKTPQQLVKANIPTKAYVYYGLDGVHNFVKSDIKNLVKNNMPIQTSLSIELNGMSTYKNFTILENNLFVKYTVSSNPNISIYPTEVNFGEYLYSSLMLKHNYLFDRINSILYRMYDAGFPVYFLRKTVPDRFWTPVTNHTARELTLRDLAGPFYMLLIGLSTATLVFLYEIIHFEMTKKRNIKRQPKKLKIHI</sequence>
<comment type="caution">
    <text evidence="12">The sequence shown here is derived from an EMBL/GenBank/DDBJ whole genome shotgun (WGS) entry which is preliminary data.</text>
</comment>
<name>A0A8S9WW73_APOLU</name>
<feature type="chain" id="PRO_5035892075" description="Ionotropic glutamate receptor C-terminal domain-containing protein" evidence="10">
    <location>
        <begin position="23"/>
        <end position="884"/>
    </location>
</feature>
<organism evidence="12 13">
    <name type="scientific">Apolygus lucorum</name>
    <name type="common">Small green plant bug</name>
    <name type="synonym">Lygocoris lucorum</name>
    <dbReference type="NCBI Taxonomy" id="248454"/>
    <lineage>
        <taxon>Eukaryota</taxon>
        <taxon>Metazoa</taxon>
        <taxon>Ecdysozoa</taxon>
        <taxon>Arthropoda</taxon>
        <taxon>Hexapoda</taxon>
        <taxon>Insecta</taxon>
        <taxon>Pterygota</taxon>
        <taxon>Neoptera</taxon>
        <taxon>Paraneoptera</taxon>
        <taxon>Hemiptera</taxon>
        <taxon>Heteroptera</taxon>
        <taxon>Panheteroptera</taxon>
        <taxon>Cimicomorpha</taxon>
        <taxon>Miridae</taxon>
        <taxon>Mirini</taxon>
        <taxon>Apolygus</taxon>
    </lineage>
</organism>
<dbReference type="PANTHER" id="PTHR42643:SF30">
    <property type="entry name" value="IONOTROPIC RECEPTOR 40A-RELATED"/>
    <property type="match status" value="1"/>
</dbReference>
<feature type="transmembrane region" description="Helical" evidence="9">
    <location>
        <begin position="345"/>
        <end position="364"/>
    </location>
</feature>
<dbReference type="Gene3D" id="1.10.287.70">
    <property type="match status" value="2"/>
</dbReference>
<keyword evidence="13" id="KW-1185">Reference proteome</keyword>
<keyword evidence="7" id="KW-0675">Receptor</keyword>
<dbReference type="PANTHER" id="PTHR42643">
    <property type="entry name" value="IONOTROPIC RECEPTOR 20A-RELATED"/>
    <property type="match status" value="1"/>
</dbReference>
<evidence type="ECO:0000256" key="7">
    <source>
        <dbReference type="ARBA" id="ARBA00023170"/>
    </source>
</evidence>
<dbReference type="GO" id="GO:0050906">
    <property type="term" value="P:detection of stimulus involved in sensory perception"/>
    <property type="evidence" value="ECO:0007669"/>
    <property type="project" value="UniProtKB-ARBA"/>
</dbReference>
<comment type="subcellular location">
    <subcellularLocation>
        <location evidence="1">Cell membrane</location>
        <topology evidence="1">Multi-pass membrane protein</topology>
    </subcellularLocation>
</comment>
<feature type="domain" description="Ionotropic glutamate receptor C-terminal" evidence="11">
    <location>
        <begin position="604"/>
        <end position="851"/>
    </location>
</feature>
<comment type="similarity">
    <text evidence="2">Belongs to the glutamate-gated ion channel (TC 1.A.10.1) family.</text>
</comment>
<keyword evidence="6 9" id="KW-0472">Membrane</keyword>
<dbReference type="EMBL" id="WIXP02000014">
    <property type="protein sequence ID" value="KAF6200358.1"/>
    <property type="molecule type" value="Genomic_DNA"/>
</dbReference>
<evidence type="ECO:0000256" key="6">
    <source>
        <dbReference type="ARBA" id="ARBA00023136"/>
    </source>
</evidence>
<evidence type="ECO:0000313" key="12">
    <source>
        <dbReference type="EMBL" id="KAF6200358.1"/>
    </source>
</evidence>
<dbReference type="GO" id="GO:0005886">
    <property type="term" value="C:plasma membrane"/>
    <property type="evidence" value="ECO:0007669"/>
    <property type="project" value="UniProtKB-SubCell"/>
</dbReference>
<dbReference type="OrthoDB" id="6602915at2759"/>
<feature type="signal peptide" evidence="10">
    <location>
        <begin position="1"/>
        <end position="22"/>
    </location>
</feature>
<evidence type="ECO:0000256" key="8">
    <source>
        <dbReference type="ARBA" id="ARBA00023180"/>
    </source>
</evidence>
<accession>A0A8S9WW73</accession>
<evidence type="ECO:0000256" key="3">
    <source>
        <dbReference type="ARBA" id="ARBA00022475"/>
    </source>
</evidence>
<protein>
    <recommendedName>
        <fullName evidence="11">Ionotropic glutamate receptor C-terminal domain-containing protein</fullName>
    </recommendedName>
</protein>
<evidence type="ECO:0000256" key="5">
    <source>
        <dbReference type="ARBA" id="ARBA00022989"/>
    </source>
</evidence>
<evidence type="ECO:0000313" key="13">
    <source>
        <dbReference type="Proteomes" id="UP000466442"/>
    </source>
</evidence>
<evidence type="ECO:0000256" key="10">
    <source>
        <dbReference type="SAM" id="SignalP"/>
    </source>
</evidence>
<keyword evidence="3" id="KW-1003">Cell membrane</keyword>
<feature type="transmembrane region" description="Helical" evidence="9">
    <location>
        <begin position="844"/>
        <end position="865"/>
    </location>
</feature>
<keyword evidence="8" id="KW-0325">Glycoprotein</keyword>
<gene>
    <name evidence="12" type="ORF">GE061_006661</name>
</gene>
<reference evidence="12" key="1">
    <citation type="journal article" date="2021" name="Mol. Ecol. Resour.">
        <title>Apolygus lucorum genome provides insights into omnivorousness and mesophyll feeding.</title>
        <authorList>
            <person name="Liu Y."/>
            <person name="Liu H."/>
            <person name="Wang H."/>
            <person name="Huang T."/>
            <person name="Liu B."/>
            <person name="Yang B."/>
            <person name="Yin L."/>
            <person name="Li B."/>
            <person name="Zhang Y."/>
            <person name="Zhang S."/>
            <person name="Jiang F."/>
            <person name="Zhang X."/>
            <person name="Ren Y."/>
            <person name="Wang B."/>
            <person name="Wang S."/>
            <person name="Lu Y."/>
            <person name="Wu K."/>
            <person name="Fan W."/>
            <person name="Wang G."/>
        </authorList>
    </citation>
    <scope>NUCLEOTIDE SEQUENCE</scope>
    <source>
        <strain evidence="12">12Hb</strain>
    </source>
</reference>